<protein>
    <recommendedName>
        <fullName evidence="9">Glycosyltransferase RgtA/B/C/D-like domain-containing protein</fullName>
    </recommendedName>
</protein>
<organism evidence="10 11">
    <name type="scientific">Herminiimonas arsenicoxydans</name>
    <dbReference type="NCBI Taxonomy" id="204773"/>
    <lineage>
        <taxon>Bacteria</taxon>
        <taxon>Pseudomonadati</taxon>
        <taxon>Pseudomonadota</taxon>
        <taxon>Betaproteobacteria</taxon>
        <taxon>Burkholderiales</taxon>
        <taxon>Oxalobacteraceae</taxon>
        <taxon>Herminiimonas</taxon>
    </lineage>
</organism>
<evidence type="ECO:0000256" key="8">
    <source>
        <dbReference type="SAM" id="Phobius"/>
    </source>
</evidence>
<keyword evidence="4" id="KW-0808">Transferase</keyword>
<dbReference type="EMBL" id="CU207211">
    <property type="protein sequence ID" value="CAL62241.1"/>
    <property type="molecule type" value="Genomic_DNA"/>
</dbReference>
<dbReference type="PANTHER" id="PTHR33908:SF3">
    <property type="entry name" value="UNDECAPRENYL PHOSPHATE-ALPHA-4-AMINO-4-DEOXY-L-ARABINOSE ARABINOSYL TRANSFERASE"/>
    <property type="match status" value="1"/>
</dbReference>
<evidence type="ECO:0000313" key="10">
    <source>
        <dbReference type="EMBL" id="CAL62241.1"/>
    </source>
</evidence>
<keyword evidence="11" id="KW-1185">Reference proteome</keyword>
<evidence type="ECO:0000256" key="4">
    <source>
        <dbReference type="ARBA" id="ARBA00022679"/>
    </source>
</evidence>
<sequence length="492" mass="55534">MDQQVVPAFEPHAVPANHRTRSISLRLSQNYLWWLLGTALALLAYRIGLMLVLPLADTTEARYGEIARLTVSNGFWLMPHIDPHTPFFAKPPLSTWLSAVSMMLFGVNEFAARLPALLASLAALWLAWAFAAELQIRQRWLVAPVLASSPLFFLCAGAVMTDAVQLMLISAALYFAWRALKATADRQAGRRWRLAFWSMVGLGALCKGLATWALIGLPLLAYVLIERRPLQIFKDIFDWAGVVIAFGIFMPWYIAAEYYNPGFINYFIVGEHFSRFLVPGWKGDRYGIAQRQPLGAIWVFWVIGILPWIGIFATEMFRIFFKHRKELQPVERFLWCATLAPLLFFTFSSNIIWTYGLTAALPFAVLAARWLDNAPKPTLRRTSIAVLAITLLSIICGPVIISNASNNSDRDLIAAYHHASKHSGTELLYRTPPAYSSIYYTKGTLEYPPDPTRPHDAHKTYVVIDRKDVQMQSINPSRILFTGKFRALIAPE</sequence>
<dbReference type="Pfam" id="PF13231">
    <property type="entry name" value="PMT_2"/>
    <property type="match status" value="1"/>
</dbReference>
<comment type="subcellular location">
    <subcellularLocation>
        <location evidence="1">Cell membrane</location>
        <topology evidence="1">Multi-pass membrane protein</topology>
    </subcellularLocation>
</comment>
<feature type="domain" description="Glycosyltransferase RgtA/B/C/D-like" evidence="9">
    <location>
        <begin position="90"/>
        <end position="253"/>
    </location>
</feature>
<dbReference type="STRING" id="204773.HEAR2103"/>
<dbReference type="GO" id="GO:0005886">
    <property type="term" value="C:plasma membrane"/>
    <property type="evidence" value="ECO:0007669"/>
    <property type="project" value="UniProtKB-SubCell"/>
</dbReference>
<name>A4G6V4_HERAR</name>
<accession>A4G6V4</accession>
<evidence type="ECO:0000256" key="2">
    <source>
        <dbReference type="ARBA" id="ARBA00022475"/>
    </source>
</evidence>
<dbReference type="PANTHER" id="PTHR33908">
    <property type="entry name" value="MANNOSYLTRANSFERASE YKCB-RELATED"/>
    <property type="match status" value="1"/>
</dbReference>
<evidence type="ECO:0000256" key="3">
    <source>
        <dbReference type="ARBA" id="ARBA00022676"/>
    </source>
</evidence>
<evidence type="ECO:0000313" key="11">
    <source>
        <dbReference type="Proteomes" id="UP000006697"/>
    </source>
</evidence>
<evidence type="ECO:0000259" key="9">
    <source>
        <dbReference type="Pfam" id="PF13231"/>
    </source>
</evidence>
<gene>
    <name evidence="10" type="ordered locus">HEAR2103</name>
</gene>
<dbReference type="Proteomes" id="UP000006697">
    <property type="component" value="Chromosome"/>
</dbReference>
<feature type="transmembrane region" description="Helical" evidence="8">
    <location>
        <begin position="151"/>
        <end position="176"/>
    </location>
</feature>
<evidence type="ECO:0000256" key="6">
    <source>
        <dbReference type="ARBA" id="ARBA00022989"/>
    </source>
</evidence>
<evidence type="ECO:0000256" key="5">
    <source>
        <dbReference type="ARBA" id="ARBA00022692"/>
    </source>
</evidence>
<feature type="transmembrane region" description="Helical" evidence="8">
    <location>
        <begin position="295"/>
        <end position="317"/>
    </location>
</feature>
<keyword evidence="6 8" id="KW-1133">Transmembrane helix</keyword>
<keyword evidence="5 8" id="KW-0812">Transmembrane</keyword>
<feature type="transmembrane region" description="Helical" evidence="8">
    <location>
        <begin position="236"/>
        <end position="255"/>
    </location>
</feature>
<keyword evidence="2" id="KW-1003">Cell membrane</keyword>
<dbReference type="HOGENOM" id="CLU_019200_5_2_4"/>
<dbReference type="GO" id="GO:0016763">
    <property type="term" value="F:pentosyltransferase activity"/>
    <property type="evidence" value="ECO:0007669"/>
    <property type="project" value="TreeGrafter"/>
</dbReference>
<dbReference type="OrthoDB" id="9775035at2"/>
<feature type="transmembrane region" description="Helical" evidence="8">
    <location>
        <begin position="196"/>
        <end position="224"/>
    </location>
</feature>
<keyword evidence="3" id="KW-0328">Glycosyltransferase</keyword>
<dbReference type="InterPro" id="IPR038731">
    <property type="entry name" value="RgtA/B/C-like"/>
</dbReference>
<dbReference type="eggNOG" id="COG1807">
    <property type="taxonomic scope" value="Bacteria"/>
</dbReference>
<dbReference type="GO" id="GO:0009103">
    <property type="term" value="P:lipopolysaccharide biosynthetic process"/>
    <property type="evidence" value="ECO:0007669"/>
    <property type="project" value="UniProtKB-ARBA"/>
</dbReference>
<dbReference type="InterPro" id="IPR050297">
    <property type="entry name" value="LipidA_mod_glycosyltrf_83"/>
</dbReference>
<feature type="transmembrane region" description="Helical" evidence="8">
    <location>
        <begin position="110"/>
        <end position="131"/>
    </location>
</feature>
<feature type="transmembrane region" description="Helical" evidence="8">
    <location>
        <begin position="329"/>
        <end position="347"/>
    </location>
</feature>
<dbReference type="AlphaFoldDB" id="A4G6V4"/>
<reference evidence="10 11" key="1">
    <citation type="journal article" date="2007" name="PLoS Genet.">
        <title>A tale of two oxidation states: bacterial colonization of arsenic-rich environments.</title>
        <authorList>
            <person name="Muller D."/>
            <person name="Medigue C."/>
            <person name="Koechler S."/>
            <person name="Barbe V."/>
            <person name="Barakat M."/>
            <person name="Talla E."/>
            <person name="Bonnefoy V."/>
            <person name="Krin E."/>
            <person name="Arsene-Ploetze F."/>
            <person name="Carapito C."/>
            <person name="Chandler M."/>
            <person name="Cournoyer B."/>
            <person name="Cruveiller S."/>
            <person name="Dossat C."/>
            <person name="Duval S."/>
            <person name="Heymann M."/>
            <person name="Leize E."/>
            <person name="Lieutaud A."/>
            <person name="Lievremont D."/>
            <person name="Makita Y."/>
            <person name="Mangenot S."/>
            <person name="Nitschke W."/>
            <person name="Ortet P."/>
            <person name="Perdrial N."/>
            <person name="Schoepp B."/>
            <person name="Siguier N."/>
            <person name="Simeonova D.D."/>
            <person name="Rouy Z."/>
            <person name="Segurens B."/>
            <person name="Turlin E."/>
            <person name="Vallenet D."/>
            <person name="Van Dorsselaer A."/>
            <person name="Weiss S."/>
            <person name="Weissenbach J."/>
            <person name="Lett M.C."/>
            <person name="Danchin A."/>
            <person name="Bertin P.N."/>
        </authorList>
    </citation>
    <scope>NUCLEOTIDE SEQUENCE [LARGE SCALE GENOMIC DNA]</scope>
    <source>
        <strain evidence="11">ULPAs1</strain>
    </source>
</reference>
<evidence type="ECO:0000256" key="1">
    <source>
        <dbReference type="ARBA" id="ARBA00004651"/>
    </source>
</evidence>
<dbReference type="GO" id="GO:0010041">
    <property type="term" value="P:response to iron(III) ion"/>
    <property type="evidence" value="ECO:0007669"/>
    <property type="project" value="TreeGrafter"/>
</dbReference>
<feature type="transmembrane region" description="Helical" evidence="8">
    <location>
        <begin position="383"/>
        <end position="401"/>
    </location>
</feature>
<evidence type="ECO:0000256" key="7">
    <source>
        <dbReference type="ARBA" id="ARBA00023136"/>
    </source>
</evidence>
<keyword evidence="7 8" id="KW-0472">Membrane</keyword>
<dbReference type="CAZy" id="GT83">
    <property type="family name" value="Glycosyltransferase Family 83"/>
</dbReference>
<feature type="transmembrane region" description="Helical" evidence="8">
    <location>
        <begin position="31"/>
        <end position="53"/>
    </location>
</feature>
<proteinExistence type="predicted"/>
<dbReference type="KEGG" id="har:HEAR2103"/>